<gene>
    <name evidence="2" type="ORF">JBL43_06710</name>
</gene>
<sequence>MKNLIKKCLLATIILFTISCNRNSGDIDEINNNLSIESIREAPDGPNGEFILIDGATSSLIRTENGITANFKTKQLIPGNAYTLWWIVFGETPGPPASLFAVGHVVGQGGNRDFSAHLNTSPNFKNPLTAEVHMVLRTHGAAVREIVDEQIGGYYGGCDESMTSPGGPGLIWPDSNQIGYCADMQVAKHPAVK</sequence>
<comment type="caution">
    <text evidence="2">The sequence shown here is derived from an EMBL/GenBank/DDBJ whole genome shotgun (WGS) entry which is preliminary data.</text>
</comment>
<evidence type="ECO:0000313" key="3">
    <source>
        <dbReference type="Proteomes" id="UP000623301"/>
    </source>
</evidence>
<name>A0ABS0WPN1_9FLAO</name>
<evidence type="ECO:0000256" key="1">
    <source>
        <dbReference type="SAM" id="SignalP"/>
    </source>
</evidence>
<feature type="chain" id="PRO_5047171679" description="CHRD domain-containing protein" evidence="1">
    <location>
        <begin position="25"/>
        <end position="193"/>
    </location>
</feature>
<organism evidence="2 3">
    <name type="scientific">Aureibaculum flavum</name>
    <dbReference type="NCBI Taxonomy" id="2795986"/>
    <lineage>
        <taxon>Bacteria</taxon>
        <taxon>Pseudomonadati</taxon>
        <taxon>Bacteroidota</taxon>
        <taxon>Flavobacteriia</taxon>
        <taxon>Flavobacteriales</taxon>
        <taxon>Flavobacteriaceae</taxon>
        <taxon>Aureibaculum</taxon>
    </lineage>
</organism>
<keyword evidence="1" id="KW-0732">Signal</keyword>
<dbReference type="EMBL" id="JAEHFJ010000003">
    <property type="protein sequence ID" value="MBJ2173922.1"/>
    <property type="molecule type" value="Genomic_DNA"/>
</dbReference>
<evidence type="ECO:0000313" key="2">
    <source>
        <dbReference type="EMBL" id="MBJ2173922.1"/>
    </source>
</evidence>
<evidence type="ECO:0008006" key="4">
    <source>
        <dbReference type="Google" id="ProtNLM"/>
    </source>
</evidence>
<dbReference type="Proteomes" id="UP000623301">
    <property type="component" value="Unassembled WGS sequence"/>
</dbReference>
<keyword evidence="3" id="KW-1185">Reference proteome</keyword>
<dbReference type="PROSITE" id="PS51257">
    <property type="entry name" value="PROKAR_LIPOPROTEIN"/>
    <property type="match status" value="1"/>
</dbReference>
<protein>
    <recommendedName>
        <fullName evidence="4">CHRD domain-containing protein</fullName>
    </recommendedName>
</protein>
<dbReference type="RefSeq" id="WP_198840692.1">
    <property type="nucleotide sequence ID" value="NZ_JAEHFJ010000003.1"/>
</dbReference>
<reference evidence="2 3" key="1">
    <citation type="submission" date="2020-12" db="EMBL/GenBank/DDBJ databases">
        <title>Aureibaculum luteum sp. nov. and Aureibaculum flavum sp. nov., novel members of the family Flavobacteriaceae isolated from Antarctic intertidal sediments.</title>
        <authorList>
            <person name="He X."/>
            <person name="Zhang X."/>
        </authorList>
    </citation>
    <scope>NUCLEOTIDE SEQUENCE [LARGE SCALE GENOMIC DNA]</scope>
    <source>
        <strain evidence="2 3">A20</strain>
    </source>
</reference>
<accession>A0ABS0WPN1</accession>
<feature type="signal peptide" evidence="1">
    <location>
        <begin position="1"/>
        <end position="24"/>
    </location>
</feature>
<proteinExistence type="predicted"/>